<name>A0ABD3WLV5_SINWO</name>
<protein>
    <submittedName>
        <fullName evidence="1">Uncharacterized protein</fullName>
    </submittedName>
</protein>
<dbReference type="InterPro" id="IPR001611">
    <property type="entry name" value="Leu-rich_rpt"/>
</dbReference>
<organism evidence="1 2">
    <name type="scientific">Sinanodonta woodiana</name>
    <name type="common">Chinese pond mussel</name>
    <name type="synonym">Anodonta woodiana</name>
    <dbReference type="NCBI Taxonomy" id="1069815"/>
    <lineage>
        <taxon>Eukaryota</taxon>
        <taxon>Metazoa</taxon>
        <taxon>Spiralia</taxon>
        <taxon>Lophotrochozoa</taxon>
        <taxon>Mollusca</taxon>
        <taxon>Bivalvia</taxon>
        <taxon>Autobranchia</taxon>
        <taxon>Heteroconchia</taxon>
        <taxon>Palaeoheterodonta</taxon>
        <taxon>Unionida</taxon>
        <taxon>Unionoidea</taxon>
        <taxon>Unionidae</taxon>
        <taxon>Unioninae</taxon>
        <taxon>Sinanodonta</taxon>
    </lineage>
</organism>
<dbReference type="SMART" id="SM00368">
    <property type="entry name" value="LRR_RI"/>
    <property type="match status" value="2"/>
</dbReference>
<dbReference type="Gene3D" id="3.80.10.10">
    <property type="entry name" value="Ribonuclease Inhibitor"/>
    <property type="match status" value="1"/>
</dbReference>
<comment type="caution">
    <text evidence="1">The sequence shown here is derived from an EMBL/GenBank/DDBJ whole genome shotgun (WGS) entry which is preliminary data.</text>
</comment>
<dbReference type="InterPro" id="IPR052394">
    <property type="entry name" value="LRR-containing"/>
</dbReference>
<dbReference type="SUPFAM" id="SSF52047">
    <property type="entry name" value="RNI-like"/>
    <property type="match status" value="1"/>
</dbReference>
<gene>
    <name evidence="1" type="ORF">ACJMK2_037766</name>
</gene>
<dbReference type="PANTHER" id="PTHR24114:SF49">
    <property type="entry name" value="LEUCINE-RICH REPEAT-CONTAINING PROTEIN 74A"/>
    <property type="match status" value="1"/>
</dbReference>
<feature type="non-terminal residue" evidence="1">
    <location>
        <position position="179"/>
    </location>
</feature>
<dbReference type="Pfam" id="PF13516">
    <property type="entry name" value="LRR_6"/>
    <property type="match status" value="3"/>
</dbReference>
<accession>A0ABD3WLV5</accession>
<sequence>MMFFFVFRRELLELKTAHFLGGEEITIKSWGKRNIKIRRASPFSDDQGEVDPDRDVEKESQYDQFGKALYLSACQSLGVVPVSYFLRNINETKMNLAHHGIGTTGAKAISISLMSNTKILELDLSDNWLEGKGGEHVAYLLAENLFITDLNVSNNHIGSRGIEAICRMLLSNTTLKRIN</sequence>
<dbReference type="InterPro" id="IPR032675">
    <property type="entry name" value="LRR_dom_sf"/>
</dbReference>
<dbReference type="Proteomes" id="UP001634394">
    <property type="component" value="Unassembled WGS sequence"/>
</dbReference>
<dbReference type="EMBL" id="JBJQND010000006">
    <property type="protein sequence ID" value="KAL3874797.1"/>
    <property type="molecule type" value="Genomic_DNA"/>
</dbReference>
<keyword evidence="2" id="KW-1185">Reference proteome</keyword>
<dbReference type="AlphaFoldDB" id="A0ABD3WLV5"/>
<reference evidence="1 2" key="1">
    <citation type="submission" date="2024-11" db="EMBL/GenBank/DDBJ databases">
        <title>Chromosome-level genome assembly of the freshwater bivalve Anodonta woodiana.</title>
        <authorList>
            <person name="Chen X."/>
        </authorList>
    </citation>
    <scope>NUCLEOTIDE SEQUENCE [LARGE SCALE GENOMIC DNA]</scope>
    <source>
        <strain evidence="1">MN2024</strain>
        <tissue evidence="1">Gills</tissue>
    </source>
</reference>
<proteinExistence type="predicted"/>
<dbReference type="PANTHER" id="PTHR24114">
    <property type="entry name" value="LEUCINE RICH REPEAT FAMILY PROTEIN"/>
    <property type="match status" value="1"/>
</dbReference>
<evidence type="ECO:0000313" key="1">
    <source>
        <dbReference type="EMBL" id="KAL3874797.1"/>
    </source>
</evidence>
<evidence type="ECO:0000313" key="2">
    <source>
        <dbReference type="Proteomes" id="UP001634394"/>
    </source>
</evidence>